<dbReference type="PANTHER" id="PTHR33784:SF10">
    <property type="entry name" value="F-BOX PROTEIN"/>
    <property type="match status" value="1"/>
</dbReference>
<dbReference type="InterPro" id="IPR040338">
    <property type="entry name" value="At1g67623-like"/>
</dbReference>
<evidence type="ECO:0000313" key="2">
    <source>
        <dbReference type="Proteomes" id="UP000823388"/>
    </source>
</evidence>
<keyword evidence="2" id="KW-1185">Reference proteome</keyword>
<accession>A0A8T0V9Q0</accession>
<proteinExistence type="predicted"/>
<reference evidence="1" key="1">
    <citation type="submission" date="2020-05" db="EMBL/GenBank/DDBJ databases">
        <title>WGS assembly of Panicum virgatum.</title>
        <authorList>
            <person name="Lovell J.T."/>
            <person name="Jenkins J."/>
            <person name="Shu S."/>
            <person name="Juenger T.E."/>
            <person name="Schmutz J."/>
        </authorList>
    </citation>
    <scope>NUCLEOTIDE SEQUENCE</scope>
    <source>
        <strain evidence="1">AP13</strain>
    </source>
</reference>
<name>A0A8T0V9Q0_PANVG</name>
<dbReference type="AlphaFoldDB" id="A0A8T0V9Q0"/>
<sequence>MAARRRRPSSLADLPIELAIRIAGRVAATSVRPMEDLRFLRASCHFMRRVCTNPEVGQLISVKRFYKMYWYVHDGYLTLLNRLAQVGNLEACFIIGMIAVLHYPLLRPLPVIDKNLEHAARGEHKVAAYVAAVLLYKANGGTGVDNTARQYMRQAVGDEPVKVPWGGAKMLSNEECYHIRERVTMLRIWLQMSRKAVVLPMRADVDPCSAVSAIPLLFYYCRNLDAKCFAARTAEFVSSPICSCAAFNL</sequence>
<gene>
    <name evidence="1" type="ORF">PVAP13_3KG237600</name>
</gene>
<protein>
    <submittedName>
        <fullName evidence="1">Uncharacterized protein</fullName>
    </submittedName>
</protein>
<organism evidence="1 2">
    <name type="scientific">Panicum virgatum</name>
    <name type="common">Blackwell switchgrass</name>
    <dbReference type="NCBI Taxonomy" id="38727"/>
    <lineage>
        <taxon>Eukaryota</taxon>
        <taxon>Viridiplantae</taxon>
        <taxon>Streptophyta</taxon>
        <taxon>Embryophyta</taxon>
        <taxon>Tracheophyta</taxon>
        <taxon>Spermatophyta</taxon>
        <taxon>Magnoliopsida</taxon>
        <taxon>Liliopsida</taxon>
        <taxon>Poales</taxon>
        <taxon>Poaceae</taxon>
        <taxon>PACMAD clade</taxon>
        <taxon>Panicoideae</taxon>
        <taxon>Panicodae</taxon>
        <taxon>Paniceae</taxon>
        <taxon>Panicinae</taxon>
        <taxon>Panicum</taxon>
        <taxon>Panicum sect. Hiantes</taxon>
    </lineage>
</organism>
<dbReference type="Proteomes" id="UP000823388">
    <property type="component" value="Chromosome 3K"/>
</dbReference>
<comment type="caution">
    <text evidence="1">The sequence shown here is derived from an EMBL/GenBank/DDBJ whole genome shotgun (WGS) entry which is preliminary data.</text>
</comment>
<evidence type="ECO:0000313" key="1">
    <source>
        <dbReference type="EMBL" id="KAG2628689.1"/>
    </source>
</evidence>
<dbReference type="PANTHER" id="PTHR33784">
    <property type="entry name" value="OS05G0482100 PROTEIN"/>
    <property type="match status" value="1"/>
</dbReference>
<dbReference type="EMBL" id="CM029041">
    <property type="protein sequence ID" value="KAG2628689.1"/>
    <property type="molecule type" value="Genomic_DNA"/>
</dbReference>